<reference evidence="2" key="1">
    <citation type="submission" date="2018-07" db="EMBL/GenBank/DDBJ databases">
        <title>Genome assembly of strain Ka43.</title>
        <authorList>
            <person name="Kukolya J."/>
            <person name="Nagy I."/>
            <person name="Horvath B."/>
            <person name="Toth A."/>
        </authorList>
    </citation>
    <scope>NUCLEOTIDE SEQUENCE</scope>
    <source>
        <strain evidence="2">KB43</strain>
    </source>
</reference>
<dbReference type="RefSeq" id="WP_193908865.1">
    <property type="nucleotide sequence ID" value="NZ_PRDL01000001.1"/>
</dbReference>
<comment type="caution">
    <text evidence="2">The sequence shown here is derived from an EMBL/GenBank/DDBJ whole genome shotgun (WGS) entry which is preliminary data.</text>
</comment>
<protein>
    <submittedName>
        <fullName evidence="2">Uncharacterized protein</fullName>
    </submittedName>
</protein>
<evidence type="ECO:0000313" key="3">
    <source>
        <dbReference type="Proteomes" id="UP000652567"/>
    </source>
</evidence>
<gene>
    <name evidence="2" type="ORF">C4F51_08370</name>
</gene>
<organism evidence="2 3">
    <name type="scientific">Cellvibrio polysaccharolyticus</name>
    <dbReference type="NCBI Taxonomy" id="2082724"/>
    <lineage>
        <taxon>Bacteria</taxon>
        <taxon>Pseudomonadati</taxon>
        <taxon>Pseudomonadota</taxon>
        <taxon>Gammaproteobacteria</taxon>
        <taxon>Cellvibrionales</taxon>
        <taxon>Cellvibrionaceae</taxon>
        <taxon>Cellvibrio</taxon>
    </lineage>
</organism>
<sequence>MQTFSSEQLDAVFLWEGDTIVRDLLWPEFEAILDGFIPVNEYAGRLAKAVFVRVDSRLHITAAVFFVLEVDADGMVSRRWNVPLFRLVEQAAKGPDLGAGPIRLACFSQCPIEWQRNNLWDPHMEPGNNSFALLRKRVAANTPGFVFRALTEPEDEEPVAVSDDAQQAWRQSVKESYFRAFRIRLARVIREQRLRIATLTNEHKNVLRLRQQQHQQRLAEHQQVIAENASQLQALQQQNQLLNQQLQEAASRFELLEQRFGEQQDAAQALVNNAEVPENHDEIAHQSAALQVLQERLDHREMELFYRQQQENNLNDEIAHMRDENARLLEQGGDYLLPRLQQAGLRFVSIQPGVGTIELALADLPLLLDNPQQLVSRFAGVNETVYRAWLGHYQQPCCQHRDAQGHFCGQTILRTEVPVDFILGESDRCELHQPRATICHG</sequence>
<evidence type="ECO:0000313" key="2">
    <source>
        <dbReference type="EMBL" id="MBE8717198.1"/>
    </source>
</evidence>
<proteinExistence type="predicted"/>
<dbReference type="AlphaFoldDB" id="A0A928V3K4"/>
<keyword evidence="3" id="KW-1185">Reference proteome</keyword>
<feature type="coiled-coil region" evidence="1">
    <location>
        <begin position="218"/>
        <end position="259"/>
    </location>
</feature>
<name>A0A928V3K4_9GAMM</name>
<evidence type="ECO:0000256" key="1">
    <source>
        <dbReference type="SAM" id="Coils"/>
    </source>
</evidence>
<dbReference type="Proteomes" id="UP000652567">
    <property type="component" value="Unassembled WGS sequence"/>
</dbReference>
<dbReference type="EMBL" id="PRDL01000001">
    <property type="protein sequence ID" value="MBE8717198.1"/>
    <property type="molecule type" value="Genomic_DNA"/>
</dbReference>
<keyword evidence="1" id="KW-0175">Coiled coil</keyword>
<accession>A0A928V3K4</accession>